<dbReference type="RefSeq" id="WP_016494257.1">
    <property type="nucleotide sequence ID" value="NC_021499.1"/>
</dbReference>
<feature type="transmembrane region" description="Helical" evidence="1">
    <location>
        <begin position="220"/>
        <end position="243"/>
    </location>
</feature>
<dbReference type="PATRIC" id="fig|1245471.3.peg.4445"/>
<dbReference type="STRING" id="1245471.PCA10_43930"/>
<dbReference type="eggNOG" id="ENOG5030KZW">
    <property type="taxonomic scope" value="Bacteria"/>
</dbReference>
<gene>
    <name evidence="2" type="ORF">PCA10_43930</name>
</gene>
<sequence length="250" mass="27337">MSEAKVLLLFLLLGFTLLEFLLPLRRMIDQATRPVRAWERWLLAGLHGLAVLIVLAAFGQGWIFALTAGLAVSSSWLLLNYCLSLGGPGNAMRFVVELLGNLSIILAVWLTSKGYWGEVVGYLNSALNAHNLVVLLAYMMVLQPASRLIVAMLQPWLTSISSRDGSLNNAGALIGYLERAMILTFVLLQQWEAVGFLLTAKSILRFNEVKGANHRALSEYILLGTLLSFSISIGVGLVALLILGQDIQTK</sequence>
<dbReference type="HOGENOM" id="CLU_072282_2_0_6"/>
<evidence type="ECO:0000256" key="1">
    <source>
        <dbReference type="SAM" id="Phobius"/>
    </source>
</evidence>
<feature type="transmembrane region" description="Helical" evidence="1">
    <location>
        <begin position="37"/>
        <end position="56"/>
    </location>
</feature>
<dbReference type="OrthoDB" id="8536716at2"/>
<feature type="transmembrane region" description="Helical" evidence="1">
    <location>
        <begin position="62"/>
        <end position="82"/>
    </location>
</feature>
<dbReference type="EMBL" id="AP013068">
    <property type="protein sequence ID" value="BAN50125.1"/>
    <property type="molecule type" value="Genomic_DNA"/>
</dbReference>
<dbReference type="KEGG" id="pre:PCA10_43930"/>
<feature type="transmembrane region" description="Helical" evidence="1">
    <location>
        <begin position="94"/>
        <end position="112"/>
    </location>
</feature>
<keyword evidence="1" id="KW-0472">Membrane</keyword>
<dbReference type="AlphaFoldDB" id="S6AMM4"/>
<organism evidence="2 3">
    <name type="scientific">Metapseudomonas resinovorans NBRC 106553</name>
    <dbReference type="NCBI Taxonomy" id="1245471"/>
    <lineage>
        <taxon>Bacteria</taxon>
        <taxon>Pseudomonadati</taxon>
        <taxon>Pseudomonadota</taxon>
        <taxon>Gammaproteobacteria</taxon>
        <taxon>Pseudomonadales</taxon>
        <taxon>Pseudomonadaceae</taxon>
        <taxon>Metapseudomonas</taxon>
    </lineage>
</organism>
<accession>S6AMM4</accession>
<dbReference type="Proteomes" id="UP000015503">
    <property type="component" value="Chromosome"/>
</dbReference>
<feature type="transmembrane region" description="Helical" evidence="1">
    <location>
        <begin position="6"/>
        <end position="25"/>
    </location>
</feature>
<proteinExistence type="predicted"/>
<keyword evidence="1" id="KW-0812">Transmembrane</keyword>
<name>S6AMM4_METRE</name>
<evidence type="ECO:0000313" key="3">
    <source>
        <dbReference type="Proteomes" id="UP000015503"/>
    </source>
</evidence>
<evidence type="ECO:0000313" key="2">
    <source>
        <dbReference type="EMBL" id="BAN50125.1"/>
    </source>
</evidence>
<reference evidence="2 3" key="1">
    <citation type="journal article" date="2013" name="Genome Announc.">
        <title>Complete Genome Sequence of the Carbazole Degrader Pseudomonas resinovorans Strain CA10 (NBRC 106553).</title>
        <authorList>
            <person name="Shintani M."/>
            <person name="Hosoyama A."/>
            <person name="Ohji S."/>
            <person name="Tsuchikane K."/>
            <person name="Takarada H."/>
            <person name="Yamazoe A."/>
            <person name="Fujita N."/>
            <person name="Nojiri H."/>
        </authorList>
    </citation>
    <scope>NUCLEOTIDE SEQUENCE [LARGE SCALE GENOMIC DNA]</scope>
    <source>
        <strain evidence="2 3">NBRC 106553</strain>
    </source>
</reference>
<protein>
    <submittedName>
        <fullName evidence="2">Uncharacterized protein</fullName>
    </submittedName>
</protein>
<keyword evidence="1" id="KW-1133">Transmembrane helix</keyword>
<keyword evidence="3" id="KW-1185">Reference proteome</keyword>